<dbReference type="PANTHER" id="PTHR43586:SF8">
    <property type="entry name" value="CYSTEINE DESULFURASE 1, CHLOROPLASTIC"/>
    <property type="match status" value="1"/>
</dbReference>
<protein>
    <recommendedName>
        <fullName evidence="8">Cysteine desulfurase</fullName>
        <ecNumber evidence="8">2.8.1.7</ecNumber>
    </recommendedName>
</protein>
<sequence length="408" mass="44743">MKSTLDVAKIRKDFPQLSTTVNDKPLVYLDNAATTLKPQVVIDEMTKHLSQDVANVHRGVHTLSEMGTRAFEETRVTVQHLINAAHVHEVIYTKGTTDGINLLANSFGEQYLKAGDEILLSQMEHHSNIVPWQMIAEKKGAKVVMIPINDAGEISLDEYKKLLTPKTKIVSVVHTSNTLGTTNPVKEMAALAHANGSKFALDAAQSIAHQKVDVQDLDCDFMVFSAHKIYGPNGLGILYGKEDLLNAMPPYQGGGAMISEVTFEKTTYNILPNKFEAGTPAIAEVIAFKSAIDYLLSIGLDAVNFYETELLEYATSELKKISGVRLIGEAKEKSGVLSFVIDGVHPHDLGTLLDKQGVAIRTGHHCTQPLMKRFGITACARASFTFYNTKEDVDTFIAAIKKAKEFLL</sequence>
<feature type="domain" description="Aminotransferase class V" evidence="9">
    <location>
        <begin position="27"/>
        <end position="396"/>
    </location>
</feature>
<evidence type="ECO:0000256" key="4">
    <source>
        <dbReference type="ARBA" id="ARBA00022679"/>
    </source>
</evidence>
<comment type="catalytic activity">
    <reaction evidence="6 8">
        <text>(sulfur carrier)-H + L-cysteine = (sulfur carrier)-SH + L-alanine</text>
        <dbReference type="Rhea" id="RHEA:43892"/>
        <dbReference type="Rhea" id="RHEA-COMP:14737"/>
        <dbReference type="Rhea" id="RHEA-COMP:14739"/>
        <dbReference type="ChEBI" id="CHEBI:29917"/>
        <dbReference type="ChEBI" id="CHEBI:35235"/>
        <dbReference type="ChEBI" id="CHEBI:57972"/>
        <dbReference type="ChEBI" id="CHEBI:64428"/>
        <dbReference type="EC" id="2.8.1.7"/>
    </reaction>
</comment>
<evidence type="ECO:0000313" key="11">
    <source>
        <dbReference type="Proteomes" id="UP001302274"/>
    </source>
</evidence>
<dbReference type="InterPro" id="IPR015424">
    <property type="entry name" value="PyrdxlP-dep_Trfase"/>
</dbReference>
<comment type="cofactor">
    <cofactor evidence="1 7">
        <name>pyridoxal 5'-phosphate</name>
        <dbReference type="ChEBI" id="CHEBI:597326"/>
    </cofactor>
</comment>
<evidence type="ECO:0000256" key="6">
    <source>
        <dbReference type="ARBA" id="ARBA00050776"/>
    </source>
</evidence>
<comment type="caution">
    <text evidence="10">The sequence shown here is derived from an EMBL/GenBank/DDBJ whole genome shotgun (WGS) entry which is preliminary data.</text>
</comment>
<keyword evidence="11" id="KW-1185">Reference proteome</keyword>
<dbReference type="NCBIfam" id="TIGR01979">
    <property type="entry name" value="sufS"/>
    <property type="match status" value="1"/>
</dbReference>
<proteinExistence type="inferred from homology"/>
<evidence type="ECO:0000313" key="10">
    <source>
        <dbReference type="EMBL" id="MEA9357901.1"/>
    </source>
</evidence>
<keyword evidence="4 8" id="KW-0808">Transferase</keyword>
<evidence type="ECO:0000256" key="8">
    <source>
        <dbReference type="RuleBase" id="RU004506"/>
    </source>
</evidence>
<dbReference type="Proteomes" id="UP001302274">
    <property type="component" value="Unassembled WGS sequence"/>
</dbReference>
<dbReference type="InterPro" id="IPR015421">
    <property type="entry name" value="PyrdxlP-dep_Trfase_major"/>
</dbReference>
<dbReference type="Gene3D" id="3.90.1150.10">
    <property type="entry name" value="Aspartate Aminotransferase, domain 1"/>
    <property type="match status" value="1"/>
</dbReference>
<organism evidence="10 11">
    <name type="scientific">Bacteriovorax antarcticus</name>
    <dbReference type="NCBI Taxonomy" id="3088717"/>
    <lineage>
        <taxon>Bacteria</taxon>
        <taxon>Pseudomonadati</taxon>
        <taxon>Bdellovibrionota</taxon>
        <taxon>Bacteriovoracia</taxon>
        <taxon>Bacteriovoracales</taxon>
        <taxon>Bacteriovoracaceae</taxon>
        <taxon>Bacteriovorax</taxon>
    </lineage>
</organism>
<gene>
    <name evidence="10" type="ORF">SHI21_16845</name>
</gene>
<dbReference type="PIRSF" id="PIRSF005572">
    <property type="entry name" value="NifS"/>
    <property type="match status" value="1"/>
</dbReference>
<dbReference type="InterPro" id="IPR015422">
    <property type="entry name" value="PyrdxlP-dep_Trfase_small"/>
</dbReference>
<evidence type="ECO:0000256" key="3">
    <source>
        <dbReference type="ARBA" id="ARBA00010447"/>
    </source>
</evidence>
<dbReference type="GO" id="GO:0031071">
    <property type="term" value="F:cysteine desulfurase activity"/>
    <property type="evidence" value="ECO:0007669"/>
    <property type="project" value="UniProtKB-EC"/>
</dbReference>
<evidence type="ECO:0000256" key="7">
    <source>
        <dbReference type="RuleBase" id="RU004504"/>
    </source>
</evidence>
<reference evidence="10 11" key="1">
    <citation type="submission" date="2023-11" db="EMBL/GenBank/DDBJ databases">
        <title>A Novel Polar Bacteriovorax (B. antarcticus) Isolated from the Biocrust in Antarctica.</title>
        <authorList>
            <person name="Mun W."/>
            <person name="Choi S.Y."/>
            <person name="Mitchell R.J."/>
        </authorList>
    </citation>
    <scope>NUCLEOTIDE SEQUENCE [LARGE SCALE GENOMIC DNA]</scope>
    <source>
        <strain evidence="10 11">PP10</strain>
    </source>
</reference>
<dbReference type="EMBL" id="JAYGJQ010000002">
    <property type="protein sequence ID" value="MEA9357901.1"/>
    <property type="molecule type" value="Genomic_DNA"/>
</dbReference>
<dbReference type="InterPro" id="IPR016454">
    <property type="entry name" value="Cysteine_dSase"/>
</dbReference>
<dbReference type="InterPro" id="IPR000192">
    <property type="entry name" value="Aminotrans_V_dom"/>
</dbReference>
<dbReference type="InterPro" id="IPR010970">
    <property type="entry name" value="Cys_dSase_SufS"/>
</dbReference>
<dbReference type="CDD" id="cd06453">
    <property type="entry name" value="SufS_like"/>
    <property type="match status" value="1"/>
</dbReference>
<dbReference type="EC" id="2.8.1.7" evidence="8"/>
<dbReference type="PROSITE" id="PS00595">
    <property type="entry name" value="AA_TRANSFER_CLASS_5"/>
    <property type="match status" value="1"/>
</dbReference>
<dbReference type="Gene3D" id="3.40.640.10">
    <property type="entry name" value="Type I PLP-dependent aspartate aminotransferase-like (Major domain)"/>
    <property type="match status" value="1"/>
</dbReference>
<dbReference type="SUPFAM" id="SSF53383">
    <property type="entry name" value="PLP-dependent transferases"/>
    <property type="match status" value="1"/>
</dbReference>
<dbReference type="Pfam" id="PF00266">
    <property type="entry name" value="Aminotran_5"/>
    <property type="match status" value="1"/>
</dbReference>
<evidence type="ECO:0000256" key="5">
    <source>
        <dbReference type="ARBA" id="ARBA00022898"/>
    </source>
</evidence>
<dbReference type="InterPro" id="IPR020578">
    <property type="entry name" value="Aminotrans_V_PyrdxlP_BS"/>
</dbReference>
<comment type="similarity">
    <text evidence="3 8">Belongs to the class-V pyridoxal-phosphate-dependent aminotransferase family. Csd subfamily.</text>
</comment>
<accession>A0ABU5VY16</accession>
<dbReference type="RefSeq" id="WP_323578087.1">
    <property type="nucleotide sequence ID" value="NZ_JAYGJQ010000002.1"/>
</dbReference>
<comment type="function">
    <text evidence="2 8">Catalyzes the removal of elemental sulfur and selenium atoms from L-cysteine, L-cystine, L-selenocysteine, and L-selenocystine to produce L-alanine.</text>
</comment>
<evidence type="ECO:0000259" key="9">
    <source>
        <dbReference type="Pfam" id="PF00266"/>
    </source>
</evidence>
<dbReference type="PANTHER" id="PTHR43586">
    <property type="entry name" value="CYSTEINE DESULFURASE"/>
    <property type="match status" value="1"/>
</dbReference>
<evidence type="ECO:0000256" key="2">
    <source>
        <dbReference type="ARBA" id="ARBA00002824"/>
    </source>
</evidence>
<name>A0ABU5VY16_9BACT</name>
<evidence type="ECO:0000256" key="1">
    <source>
        <dbReference type="ARBA" id="ARBA00001933"/>
    </source>
</evidence>
<keyword evidence="5 8" id="KW-0663">Pyridoxal phosphate</keyword>